<dbReference type="OrthoDB" id="9805710at2"/>
<dbReference type="AlphaFoldDB" id="A0A1C3U0V0"/>
<protein>
    <submittedName>
        <fullName evidence="2">TIGR01244 family protein</fullName>
    </submittedName>
</protein>
<dbReference type="SUPFAM" id="SSF52799">
    <property type="entry name" value="(Phosphotyrosine protein) phosphatases II"/>
    <property type="match status" value="1"/>
</dbReference>
<dbReference type="Gene3D" id="3.90.190.10">
    <property type="entry name" value="Protein tyrosine phosphatase superfamily"/>
    <property type="match status" value="1"/>
</dbReference>
<dbReference type="STRING" id="52131.GA0061100_101412"/>
<evidence type="ECO:0000313" key="2">
    <source>
        <dbReference type="EMBL" id="SCB08995.1"/>
    </source>
</evidence>
<dbReference type="InterPro" id="IPR029021">
    <property type="entry name" value="Prot-tyrosine_phosphatase-like"/>
</dbReference>
<gene>
    <name evidence="2" type="ORF">GA0061100_101412</name>
</gene>
<sequence>MDIRPIDDEYSVSGQIAVEDLDEIKALGFKSIVCHRPDGESPDQTPFGVIEARAKELGLEITQVPVGPMGVTEEAVQGMVDALDEFPRPMLGYCRSGARSTAIYQKTHHIRG</sequence>
<feature type="domain" description="Beta-lactamase hydrolase-like protein phosphatase-like" evidence="1">
    <location>
        <begin position="2"/>
        <end position="104"/>
    </location>
</feature>
<proteinExistence type="predicted"/>
<dbReference type="InterPro" id="IPR005939">
    <property type="entry name" value="BLH_phosphatase-like"/>
</dbReference>
<dbReference type="GO" id="GO:0016787">
    <property type="term" value="F:hydrolase activity"/>
    <property type="evidence" value="ECO:0007669"/>
    <property type="project" value="InterPro"/>
</dbReference>
<dbReference type="Proteomes" id="UP000186228">
    <property type="component" value="Unassembled WGS sequence"/>
</dbReference>
<accession>A0A1C3U0V0</accession>
<dbReference type="RefSeq" id="WP_075850949.1">
    <property type="nucleotide sequence ID" value="NZ_FMAC01000001.1"/>
</dbReference>
<name>A0A1C3U0V0_9HYPH</name>
<evidence type="ECO:0000313" key="3">
    <source>
        <dbReference type="Proteomes" id="UP000186228"/>
    </source>
</evidence>
<keyword evidence="3" id="KW-1185">Reference proteome</keyword>
<dbReference type="Pfam" id="PF04273">
    <property type="entry name" value="BLH_phosphatase"/>
    <property type="match status" value="1"/>
</dbReference>
<reference evidence="3" key="1">
    <citation type="submission" date="2016-08" db="EMBL/GenBank/DDBJ databases">
        <authorList>
            <person name="Varghese N."/>
            <person name="Submissions Spin"/>
        </authorList>
    </citation>
    <scope>NUCLEOTIDE SEQUENCE [LARGE SCALE GENOMIC DNA]</scope>
    <source>
        <strain evidence="3">CCBAU 57015</strain>
    </source>
</reference>
<dbReference type="EMBL" id="FMAC01000001">
    <property type="protein sequence ID" value="SCB08995.1"/>
    <property type="molecule type" value="Genomic_DNA"/>
</dbReference>
<evidence type="ECO:0000259" key="1">
    <source>
        <dbReference type="Pfam" id="PF04273"/>
    </source>
</evidence>
<organism evidence="2 3">
    <name type="scientific">Rhizobium hainanense</name>
    <dbReference type="NCBI Taxonomy" id="52131"/>
    <lineage>
        <taxon>Bacteria</taxon>
        <taxon>Pseudomonadati</taxon>
        <taxon>Pseudomonadota</taxon>
        <taxon>Alphaproteobacteria</taxon>
        <taxon>Hyphomicrobiales</taxon>
        <taxon>Rhizobiaceae</taxon>
        <taxon>Rhizobium/Agrobacterium group</taxon>
        <taxon>Rhizobium</taxon>
    </lineage>
</organism>